<organism evidence="2 3">
    <name type="scientific">Vanilla planifolia</name>
    <name type="common">Vanilla</name>
    <dbReference type="NCBI Taxonomy" id="51239"/>
    <lineage>
        <taxon>Eukaryota</taxon>
        <taxon>Viridiplantae</taxon>
        <taxon>Streptophyta</taxon>
        <taxon>Embryophyta</taxon>
        <taxon>Tracheophyta</taxon>
        <taxon>Spermatophyta</taxon>
        <taxon>Magnoliopsida</taxon>
        <taxon>Liliopsida</taxon>
        <taxon>Asparagales</taxon>
        <taxon>Orchidaceae</taxon>
        <taxon>Vanilloideae</taxon>
        <taxon>Vanilleae</taxon>
        <taxon>Vanilla</taxon>
    </lineage>
</organism>
<evidence type="ECO:0000313" key="3">
    <source>
        <dbReference type="Proteomes" id="UP000636800"/>
    </source>
</evidence>
<reference evidence="2 3" key="1">
    <citation type="journal article" date="2020" name="Nat. Food">
        <title>A phased Vanilla planifolia genome enables genetic improvement of flavour and production.</title>
        <authorList>
            <person name="Hasing T."/>
            <person name="Tang H."/>
            <person name="Brym M."/>
            <person name="Khazi F."/>
            <person name="Huang T."/>
            <person name="Chambers A.H."/>
        </authorList>
    </citation>
    <scope>NUCLEOTIDE SEQUENCE [LARGE SCALE GENOMIC DNA]</scope>
    <source>
        <tissue evidence="2">Leaf</tissue>
    </source>
</reference>
<sequence length="64" mass="7273">MLRRGEIRALPKSWHARWLRLAGFDPDGELDRCGSERGQLQDTAGGRHALPPTMEGDRMPRCFP</sequence>
<evidence type="ECO:0000313" key="2">
    <source>
        <dbReference type="EMBL" id="KAG0457117.1"/>
    </source>
</evidence>
<dbReference type="OrthoDB" id="185373at2759"/>
<gene>
    <name evidence="2" type="ORF">HPP92_022274</name>
</gene>
<comment type="caution">
    <text evidence="2">The sequence shown here is derived from an EMBL/GenBank/DDBJ whole genome shotgun (WGS) entry which is preliminary data.</text>
</comment>
<protein>
    <submittedName>
        <fullName evidence="2">Uncharacterized protein</fullName>
    </submittedName>
</protein>
<feature type="region of interest" description="Disordered" evidence="1">
    <location>
        <begin position="32"/>
        <end position="64"/>
    </location>
</feature>
<evidence type="ECO:0000256" key="1">
    <source>
        <dbReference type="SAM" id="MobiDB-lite"/>
    </source>
</evidence>
<dbReference type="Proteomes" id="UP000636800">
    <property type="component" value="Chromosome 12"/>
</dbReference>
<accession>A0A835UD19</accession>
<proteinExistence type="predicted"/>
<dbReference type="AlphaFoldDB" id="A0A835UD19"/>
<feature type="compositionally biased region" description="Basic and acidic residues" evidence="1">
    <location>
        <begin position="55"/>
        <end position="64"/>
    </location>
</feature>
<dbReference type="EMBL" id="JADCNL010000012">
    <property type="protein sequence ID" value="KAG0457117.1"/>
    <property type="molecule type" value="Genomic_DNA"/>
</dbReference>
<name>A0A835UD19_VANPL</name>
<keyword evidence="3" id="KW-1185">Reference proteome</keyword>